<keyword evidence="7 9" id="KW-0472">Membrane</keyword>
<evidence type="ECO:0000256" key="1">
    <source>
        <dbReference type="ARBA" id="ARBA00004385"/>
    </source>
</evidence>
<dbReference type="OrthoDB" id="22551at10239"/>
<keyword evidence="4" id="KW-0946">Virion</keyword>
<dbReference type="GO" id="GO:0019031">
    <property type="term" value="C:viral envelope"/>
    <property type="evidence" value="ECO:0007669"/>
    <property type="project" value="UniProtKB-KW"/>
</dbReference>
<keyword evidence="3 9" id="KW-0812">Transmembrane</keyword>
<evidence type="ECO:0000256" key="9">
    <source>
        <dbReference type="SAM" id="Phobius"/>
    </source>
</evidence>
<organismHost>
    <name type="scientific">Sus scrofa</name>
    <name type="common">Pig</name>
    <dbReference type="NCBI Taxonomy" id="9823"/>
</organismHost>
<reference evidence="10" key="1">
    <citation type="journal article" date="2021" name="Arch. Virol.">
        <title>First complete genome characterization of swinepox virus directly from a clinical sample indicates divergence of a Eurasian-lineage virus.</title>
        <authorList>
            <person name="Aasdev A."/>
            <person name="Mishra A."/>
            <person name="Bora D.P."/>
            <person name="Kurkure N.V."/>
            <person name="Barman N.N."/>
            <person name="Raut A.A."/>
        </authorList>
    </citation>
    <scope>NUCLEOTIDE SEQUENCE</scope>
    <source>
        <strain evidence="10">SwPV/India-Assam/16</strain>
    </source>
</reference>
<comment type="subcellular location">
    <subcellularLocation>
        <location evidence="1">Virion membrane</location>
        <topology evidence="1">Multi-pass membrane protein</topology>
    </subcellularLocation>
</comment>
<keyword evidence="2" id="KW-0597">Phosphoprotein</keyword>
<organism evidence="10">
    <name type="scientific">Swinepox virus</name>
    <name type="common">SWPV</name>
    <dbReference type="NCBI Taxonomy" id="10276"/>
    <lineage>
        <taxon>Viruses</taxon>
        <taxon>Varidnaviria</taxon>
        <taxon>Bamfordvirae</taxon>
        <taxon>Nucleocytoviricota</taxon>
        <taxon>Pokkesviricetes</taxon>
        <taxon>Chitovirales</taxon>
        <taxon>Poxviridae</taxon>
        <taxon>Chordopoxvirinae</taxon>
        <taxon>Suipoxvirus</taxon>
        <taxon>Suipoxvirus swinepox</taxon>
    </lineage>
</organism>
<keyword evidence="6 9" id="KW-1133">Transmembrane helix</keyword>
<evidence type="ECO:0000256" key="3">
    <source>
        <dbReference type="ARBA" id="ARBA00022692"/>
    </source>
</evidence>
<evidence type="ECO:0000256" key="5">
    <source>
        <dbReference type="ARBA" id="ARBA00022879"/>
    </source>
</evidence>
<evidence type="ECO:0000256" key="6">
    <source>
        <dbReference type="ARBA" id="ARBA00022989"/>
    </source>
</evidence>
<name>A0A881SY62_SWPV</name>
<feature type="transmembrane region" description="Helical" evidence="9">
    <location>
        <begin position="12"/>
        <end position="33"/>
    </location>
</feature>
<keyword evidence="8" id="KW-1015">Disulfide bond</keyword>
<evidence type="ECO:0000256" key="4">
    <source>
        <dbReference type="ARBA" id="ARBA00022844"/>
    </source>
</evidence>
<protein>
    <submittedName>
        <fullName evidence="10">IMV membrane protein</fullName>
    </submittedName>
</protein>
<feature type="transmembrane region" description="Helical" evidence="9">
    <location>
        <begin position="45"/>
        <end position="67"/>
    </location>
</feature>
<accession>A0A881SY62</accession>
<evidence type="ECO:0000256" key="7">
    <source>
        <dbReference type="ARBA" id="ARBA00023136"/>
    </source>
</evidence>
<dbReference type="KEGG" id="vg:932438"/>
<evidence type="ECO:0000256" key="8">
    <source>
        <dbReference type="ARBA" id="ARBA00023157"/>
    </source>
</evidence>
<gene>
    <name evidence="10" type="primary">SwPV101</name>
</gene>
<evidence type="ECO:0000313" key="10">
    <source>
        <dbReference type="EMBL" id="QQG31592.1"/>
    </source>
</evidence>
<evidence type="ECO:0000256" key="2">
    <source>
        <dbReference type="ARBA" id="ARBA00022553"/>
    </source>
</evidence>
<sequence length="94" mass="10151">MDVMNTIGNYFSSALIGGIILLAASCIFAFVDFSKNKATVTVWRALSGIAFVLGIVMTIGMLIYSMWGRYCTPSKIVIDGGRYNNSSAIELNGQ</sequence>
<dbReference type="Proteomes" id="UP000671927">
    <property type="component" value="Segment"/>
</dbReference>
<dbReference type="InterPro" id="IPR008785">
    <property type="entry name" value="Poxvirus_A14"/>
</dbReference>
<dbReference type="Pfam" id="PF05767">
    <property type="entry name" value="Pox_A14"/>
    <property type="match status" value="1"/>
</dbReference>
<dbReference type="EMBL" id="MW036632">
    <property type="protein sequence ID" value="QQG31592.1"/>
    <property type="molecule type" value="Genomic_DNA"/>
</dbReference>
<dbReference type="GO" id="GO:0055036">
    <property type="term" value="C:virion membrane"/>
    <property type="evidence" value="ECO:0007669"/>
    <property type="project" value="UniProtKB-SubCell"/>
</dbReference>
<keyword evidence="5" id="KW-0261">Viral envelope protein</keyword>
<proteinExistence type="predicted"/>